<dbReference type="EMBL" id="JAHQCX010000004">
    <property type="protein sequence ID" value="MBU9725905.1"/>
    <property type="molecule type" value="Genomic_DNA"/>
</dbReference>
<dbReference type="Pfam" id="PF13088">
    <property type="entry name" value="BNR_2"/>
    <property type="match status" value="1"/>
</dbReference>
<dbReference type="SUPFAM" id="SSF50939">
    <property type="entry name" value="Sialidases"/>
    <property type="match status" value="1"/>
</dbReference>
<dbReference type="PANTHER" id="PTHR38792">
    <property type="entry name" value="BNR/ASP-BOX REPEAT DOMAIN PROTEIN (AFU_ORTHOLOGUE AFUA_7G06430)-RELATED"/>
    <property type="match status" value="1"/>
</dbReference>
<evidence type="ECO:0000259" key="1">
    <source>
        <dbReference type="Pfam" id="PF13088"/>
    </source>
</evidence>
<name>A0ABS6K5V8_9FIRM</name>
<dbReference type="Proteomes" id="UP001314681">
    <property type="component" value="Unassembled WGS sequence"/>
</dbReference>
<dbReference type="InterPro" id="IPR011040">
    <property type="entry name" value="Sialidase"/>
</dbReference>
<dbReference type="GO" id="GO:0016787">
    <property type="term" value="F:hydrolase activity"/>
    <property type="evidence" value="ECO:0007669"/>
    <property type="project" value="UniProtKB-KW"/>
</dbReference>
<dbReference type="CDD" id="cd15482">
    <property type="entry name" value="Sialidase_non-viral"/>
    <property type="match status" value="1"/>
</dbReference>
<dbReference type="RefSeq" id="WP_238726582.1">
    <property type="nucleotide sequence ID" value="NZ_JAHQCX010000004.1"/>
</dbReference>
<evidence type="ECO:0000313" key="2">
    <source>
        <dbReference type="EMBL" id="MBU9725905.1"/>
    </source>
</evidence>
<dbReference type="Gene3D" id="2.120.10.10">
    <property type="match status" value="1"/>
</dbReference>
<accession>A0ABS6K5V8</accession>
<dbReference type="PANTHER" id="PTHR38792:SF3">
    <property type="entry name" value="BNR_ASP-BOX REPEAT DOMAIN PROTEIN (AFU_ORTHOLOGUE AFUA_7G06430)-RELATED"/>
    <property type="match status" value="1"/>
</dbReference>
<proteinExistence type="predicted"/>
<organism evidence="2 3">
    <name type="scientific">Diplocloster modestus</name>
    <dbReference type="NCBI Taxonomy" id="2850322"/>
    <lineage>
        <taxon>Bacteria</taxon>
        <taxon>Bacillati</taxon>
        <taxon>Bacillota</taxon>
        <taxon>Clostridia</taxon>
        <taxon>Lachnospirales</taxon>
        <taxon>Lachnospiraceae</taxon>
        <taxon>Diplocloster</taxon>
    </lineage>
</organism>
<sequence length="372" mass="41551">MKLQNNISWKKPVLINNEPLCEDAGPDARRIRPGRFGSQYPRMVILEDGSWLAVYTVYRNMGYMADPYGGNTLIIAVSNDGGTHWEERASLKDPGRDLDNGQLLLLPNGDILLACRSVIWQQSYELPVYKSRDKGKTWERVSIIDENHGESGQLGNPDRGVYEPHMLRLKNGDVAVMYASEKYACANPPYSQVIAEKISADGGLSWGAEIPVVCDKEKSEARPGMPVWDRLPDGRYLLVYEVIATEGGDIFFKISEDGIHWPEVNGGRIPDQKGGPFILSLHTGAILVTSNTHHVSVSNDCGETWMRNQDSPWETLWMTEDNGATCTVKDGNVWPAMYELNDGRILYLTSVGRADGGNNIQYRIGDLTYDEH</sequence>
<comment type="caution">
    <text evidence="2">The sequence shown here is derived from an EMBL/GenBank/DDBJ whole genome shotgun (WGS) entry which is preliminary data.</text>
</comment>
<keyword evidence="2" id="KW-0378">Hydrolase</keyword>
<feature type="domain" description="Sialidase" evidence="1">
    <location>
        <begin position="51"/>
        <end position="264"/>
    </location>
</feature>
<keyword evidence="3" id="KW-1185">Reference proteome</keyword>
<evidence type="ECO:0000313" key="3">
    <source>
        <dbReference type="Proteomes" id="UP001314681"/>
    </source>
</evidence>
<protein>
    <submittedName>
        <fullName evidence="2">Glycoside hydrolase</fullName>
    </submittedName>
</protein>
<reference evidence="2 3" key="1">
    <citation type="submission" date="2021-06" db="EMBL/GenBank/DDBJ databases">
        <title>Description of novel taxa of the family Lachnospiraceae.</title>
        <authorList>
            <person name="Chaplin A.V."/>
            <person name="Sokolova S.R."/>
            <person name="Pikina A.P."/>
            <person name="Korzhanova M."/>
            <person name="Belova V."/>
            <person name="Korostin D."/>
            <person name="Efimov B.A."/>
        </authorList>
    </citation>
    <scope>NUCLEOTIDE SEQUENCE [LARGE SCALE GENOMIC DNA]</scope>
    <source>
        <strain evidence="2 3">ASD4241</strain>
    </source>
</reference>
<gene>
    <name evidence="2" type="ORF">KTH90_07745</name>
</gene>
<dbReference type="InterPro" id="IPR036278">
    <property type="entry name" value="Sialidase_sf"/>
</dbReference>